<evidence type="ECO:0000313" key="1">
    <source>
        <dbReference type="EMBL" id="RMT80699.1"/>
    </source>
</evidence>
<sequence length="65" mass="7250">MVAKEVIDAGLKEVRYTFDSLRLSRSNANIILLAMVNAELITEQEMAGFSEDVQQHISSILDDPL</sequence>
<comment type="caution">
    <text evidence="1">The sequence shown here is derived from an EMBL/GenBank/DDBJ whole genome shotgun (WGS) entry which is preliminary data.</text>
</comment>
<accession>A0A3M5P7G8</accession>
<dbReference type="EMBL" id="RBTP01000042">
    <property type="protein sequence ID" value="RMT80699.1"/>
    <property type="molecule type" value="Genomic_DNA"/>
</dbReference>
<evidence type="ECO:0000313" key="2">
    <source>
        <dbReference type="Proteomes" id="UP000273854"/>
    </source>
</evidence>
<dbReference type="AlphaFoldDB" id="A0A3M5P7G8"/>
<proteinExistence type="predicted"/>
<gene>
    <name evidence="1" type="ORF">ALP40_00934</name>
</gene>
<protein>
    <submittedName>
        <fullName evidence="1">Uncharacterized protein</fullName>
    </submittedName>
</protein>
<name>A0A3M5P7G8_PSEVI</name>
<dbReference type="Proteomes" id="UP000273854">
    <property type="component" value="Unassembled WGS sequence"/>
</dbReference>
<organism evidence="1 2">
    <name type="scientific">Pseudomonas viridiflava</name>
    <name type="common">Phytomonas viridiflava</name>
    <dbReference type="NCBI Taxonomy" id="33069"/>
    <lineage>
        <taxon>Bacteria</taxon>
        <taxon>Pseudomonadati</taxon>
        <taxon>Pseudomonadota</taxon>
        <taxon>Gammaproteobacteria</taxon>
        <taxon>Pseudomonadales</taxon>
        <taxon>Pseudomonadaceae</taxon>
        <taxon>Pseudomonas</taxon>
    </lineage>
</organism>
<reference evidence="1 2" key="1">
    <citation type="submission" date="2018-08" db="EMBL/GenBank/DDBJ databases">
        <title>Recombination of ecologically and evolutionarily significant loci maintains genetic cohesion in the Pseudomonas syringae species complex.</title>
        <authorList>
            <person name="Dillon M."/>
            <person name="Thakur S."/>
            <person name="Almeida R.N.D."/>
            <person name="Weir B.S."/>
            <person name="Guttman D.S."/>
        </authorList>
    </citation>
    <scope>NUCLEOTIDE SEQUENCE [LARGE SCALE GENOMIC DNA]</scope>
    <source>
        <strain evidence="1 2">ICMP 19473</strain>
    </source>
</reference>